<dbReference type="Proteomes" id="UP001530293">
    <property type="component" value="Unassembled WGS sequence"/>
</dbReference>
<dbReference type="EMBL" id="JALLBG020000214">
    <property type="protein sequence ID" value="KAL3759018.1"/>
    <property type="molecule type" value="Genomic_DNA"/>
</dbReference>
<feature type="chain" id="PRO_5044771036" description="Methyltransferase type 11 domain-containing protein" evidence="1">
    <location>
        <begin position="24"/>
        <end position="269"/>
    </location>
</feature>
<dbReference type="PANTHER" id="PTHR43036">
    <property type="entry name" value="OSJNBB0011N17.9 PROTEIN"/>
    <property type="match status" value="1"/>
</dbReference>
<feature type="domain" description="Methyltransferase type 11" evidence="2">
    <location>
        <begin position="129"/>
        <end position="203"/>
    </location>
</feature>
<dbReference type="Gene3D" id="3.40.50.150">
    <property type="entry name" value="Vaccinia Virus protein VP39"/>
    <property type="match status" value="1"/>
</dbReference>
<dbReference type="InterPro" id="IPR029063">
    <property type="entry name" value="SAM-dependent_MTases_sf"/>
</dbReference>
<evidence type="ECO:0000313" key="4">
    <source>
        <dbReference type="Proteomes" id="UP001530293"/>
    </source>
</evidence>
<evidence type="ECO:0000256" key="1">
    <source>
        <dbReference type="SAM" id="SignalP"/>
    </source>
</evidence>
<name>A0ABD3M4Z6_9STRA</name>
<dbReference type="SUPFAM" id="SSF53335">
    <property type="entry name" value="S-adenosyl-L-methionine-dependent methyltransferases"/>
    <property type="match status" value="1"/>
</dbReference>
<protein>
    <recommendedName>
        <fullName evidence="2">Methyltransferase type 11 domain-containing protein</fullName>
    </recommendedName>
</protein>
<keyword evidence="4" id="KW-1185">Reference proteome</keyword>
<evidence type="ECO:0000259" key="2">
    <source>
        <dbReference type="Pfam" id="PF08241"/>
    </source>
</evidence>
<gene>
    <name evidence="3" type="ORF">ACHAWU_008627</name>
</gene>
<dbReference type="CDD" id="cd02440">
    <property type="entry name" value="AdoMet_MTases"/>
    <property type="match status" value="1"/>
</dbReference>
<dbReference type="AlphaFoldDB" id="A0ABD3M4Z6"/>
<comment type="caution">
    <text evidence="3">The sequence shown here is derived from an EMBL/GenBank/DDBJ whole genome shotgun (WGS) entry which is preliminary data.</text>
</comment>
<accession>A0ABD3M4Z6</accession>
<keyword evidence="1" id="KW-0732">Signal</keyword>
<sequence>MAKMRPNIVLSLISLSALSPAMGFLPVLPSMHQAAASSSLAALTMKEAAERVLTNPKFPPEWPYSPSDFERQDESDDSIFYDSPRLVYHIDDYAVNALTEYYSRNLQDGDDVLDICSSWVSHYPKTWKGGNVVGLGMNEYELSQNKQLSSYVVRDLNNEPTFPFESDSFDKVTCVVSVDYLNQPKKIFDEIARVLRPGGECIISMSNRCFPTKAFRIWLQTSDLEHIFIVGSFFHYSGQFEPASCEDISPNPGRSDPMYIVKAVKKGEM</sequence>
<reference evidence="3 4" key="1">
    <citation type="submission" date="2024-10" db="EMBL/GenBank/DDBJ databases">
        <title>Updated reference genomes for cyclostephanoid diatoms.</title>
        <authorList>
            <person name="Roberts W.R."/>
            <person name="Alverson A.J."/>
        </authorList>
    </citation>
    <scope>NUCLEOTIDE SEQUENCE [LARGE SCALE GENOMIC DNA]</scope>
    <source>
        <strain evidence="3 4">AJA232-27</strain>
    </source>
</reference>
<evidence type="ECO:0000313" key="3">
    <source>
        <dbReference type="EMBL" id="KAL3759018.1"/>
    </source>
</evidence>
<dbReference type="PANTHER" id="PTHR43036:SF2">
    <property type="entry name" value="OS04G0481300 PROTEIN"/>
    <property type="match status" value="1"/>
</dbReference>
<dbReference type="InterPro" id="IPR013216">
    <property type="entry name" value="Methyltransf_11"/>
</dbReference>
<feature type="signal peptide" evidence="1">
    <location>
        <begin position="1"/>
        <end position="23"/>
    </location>
</feature>
<proteinExistence type="predicted"/>
<organism evidence="3 4">
    <name type="scientific">Discostella pseudostelligera</name>
    <dbReference type="NCBI Taxonomy" id="259834"/>
    <lineage>
        <taxon>Eukaryota</taxon>
        <taxon>Sar</taxon>
        <taxon>Stramenopiles</taxon>
        <taxon>Ochrophyta</taxon>
        <taxon>Bacillariophyta</taxon>
        <taxon>Coscinodiscophyceae</taxon>
        <taxon>Thalassiosirophycidae</taxon>
        <taxon>Stephanodiscales</taxon>
        <taxon>Stephanodiscaceae</taxon>
        <taxon>Discostella</taxon>
    </lineage>
</organism>
<dbReference type="Pfam" id="PF08241">
    <property type="entry name" value="Methyltransf_11"/>
    <property type="match status" value="1"/>
</dbReference>